<comment type="caution">
    <text evidence="3">The sequence shown here is derived from an EMBL/GenBank/DDBJ whole genome shotgun (WGS) entry which is preliminary data.</text>
</comment>
<proteinExistence type="predicted"/>
<feature type="domain" description="Glycosyltransferase 2-like" evidence="2">
    <location>
        <begin position="49"/>
        <end position="182"/>
    </location>
</feature>
<keyword evidence="4" id="KW-1185">Reference proteome</keyword>
<sequence length="337" mass="36719">MNEHAGAVGTQSPATAVGTQSPATAVGTESPAPAVGTEHEPRHDRPFVSVVIPVYNDVDRLRLCLDALAAQDYPADRYEVLVVDNNSDQDQSAAMPDDERFQLLHEERRGSYAARNTALPLVRGSVVAFTDSDCLPAPDWLSRGVAALRADPRPDAVGGAIRIFFDHGPRPRSGPEHFEAYNEFQQRKYVEEWSFAATANLFVDAATLARVGPFDASLQSGGDLDFGTRLGRSGARLVYDDDTVVNHPARSTWQELGRKTLRVANGIADRNAHQGRRHALGRAVNEARGGVTIWLRVWDGSRPAPARAADKVRYAAAFSYVRALRTAVHLGRFATGR</sequence>
<dbReference type="AlphaFoldDB" id="A0A2A9EJR1"/>
<name>A0A2A9EJR1_9MICO</name>
<keyword evidence="3" id="KW-0808">Transferase</keyword>
<reference evidence="3 4" key="1">
    <citation type="submission" date="2017-10" db="EMBL/GenBank/DDBJ databases">
        <title>Sequencing the genomes of 1000 actinobacteria strains.</title>
        <authorList>
            <person name="Klenk H.-P."/>
        </authorList>
    </citation>
    <scope>NUCLEOTIDE SEQUENCE [LARGE SCALE GENOMIC DNA]</scope>
    <source>
        <strain evidence="3 4">DSM 21838</strain>
    </source>
</reference>
<dbReference type="SUPFAM" id="SSF53448">
    <property type="entry name" value="Nucleotide-diphospho-sugar transferases"/>
    <property type="match status" value="1"/>
</dbReference>
<evidence type="ECO:0000259" key="2">
    <source>
        <dbReference type="Pfam" id="PF00535"/>
    </source>
</evidence>
<dbReference type="RefSeq" id="WP_098483045.1">
    <property type="nucleotide sequence ID" value="NZ_PDJI01000004.1"/>
</dbReference>
<protein>
    <submittedName>
        <fullName evidence="3">Glycosyl transferase family 2</fullName>
    </submittedName>
</protein>
<feature type="region of interest" description="Disordered" evidence="1">
    <location>
        <begin position="1"/>
        <end position="41"/>
    </location>
</feature>
<dbReference type="Gene3D" id="3.90.550.10">
    <property type="entry name" value="Spore Coat Polysaccharide Biosynthesis Protein SpsA, Chain A"/>
    <property type="match status" value="1"/>
</dbReference>
<dbReference type="CDD" id="cd00761">
    <property type="entry name" value="Glyco_tranf_GTA_type"/>
    <property type="match status" value="1"/>
</dbReference>
<dbReference type="GO" id="GO:0016740">
    <property type="term" value="F:transferase activity"/>
    <property type="evidence" value="ECO:0007669"/>
    <property type="project" value="UniProtKB-KW"/>
</dbReference>
<accession>A0A2A9EJR1</accession>
<evidence type="ECO:0000313" key="3">
    <source>
        <dbReference type="EMBL" id="PFG38846.1"/>
    </source>
</evidence>
<evidence type="ECO:0000313" key="4">
    <source>
        <dbReference type="Proteomes" id="UP000222106"/>
    </source>
</evidence>
<organism evidence="3 4">
    <name type="scientific">Georgenia soli</name>
    <dbReference type="NCBI Taxonomy" id="638953"/>
    <lineage>
        <taxon>Bacteria</taxon>
        <taxon>Bacillati</taxon>
        <taxon>Actinomycetota</taxon>
        <taxon>Actinomycetes</taxon>
        <taxon>Micrococcales</taxon>
        <taxon>Bogoriellaceae</taxon>
        <taxon>Georgenia</taxon>
    </lineage>
</organism>
<gene>
    <name evidence="3" type="ORF">ATJ97_1334</name>
</gene>
<dbReference type="PANTHER" id="PTHR43685:SF2">
    <property type="entry name" value="GLYCOSYLTRANSFERASE 2-LIKE DOMAIN-CONTAINING PROTEIN"/>
    <property type="match status" value="1"/>
</dbReference>
<dbReference type="Proteomes" id="UP000222106">
    <property type="component" value="Unassembled WGS sequence"/>
</dbReference>
<dbReference type="InterPro" id="IPR029044">
    <property type="entry name" value="Nucleotide-diphossugar_trans"/>
</dbReference>
<dbReference type="InterPro" id="IPR001173">
    <property type="entry name" value="Glyco_trans_2-like"/>
</dbReference>
<dbReference type="EMBL" id="PDJI01000004">
    <property type="protein sequence ID" value="PFG38846.1"/>
    <property type="molecule type" value="Genomic_DNA"/>
</dbReference>
<dbReference type="OrthoDB" id="3171021at2"/>
<dbReference type="InterPro" id="IPR050834">
    <property type="entry name" value="Glycosyltransf_2"/>
</dbReference>
<dbReference type="Pfam" id="PF00535">
    <property type="entry name" value="Glycos_transf_2"/>
    <property type="match status" value="1"/>
</dbReference>
<dbReference type="PANTHER" id="PTHR43685">
    <property type="entry name" value="GLYCOSYLTRANSFERASE"/>
    <property type="match status" value="1"/>
</dbReference>
<evidence type="ECO:0000256" key="1">
    <source>
        <dbReference type="SAM" id="MobiDB-lite"/>
    </source>
</evidence>
<feature type="compositionally biased region" description="Polar residues" evidence="1">
    <location>
        <begin position="9"/>
        <end position="23"/>
    </location>
</feature>